<dbReference type="SUPFAM" id="SSF53474">
    <property type="entry name" value="alpha/beta-Hydrolases"/>
    <property type="match status" value="1"/>
</dbReference>
<accession>A0A9W4WG91</accession>
<dbReference type="GO" id="GO:0032259">
    <property type="term" value="P:methylation"/>
    <property type="evidence" value="ECO:0007669"/>
    <property type="project" value="UniProtKB-KW"/>
</dbReference>
<dbReference type="InterPro" id="IPR014043">
    <property type="entry name" value="Acyl_transferase_dom"/>
</dbReference>
<evidence type="ECO:0000313" key="13">
    <source>
        <dbReference type="Proteomes" id="UP001152533"/>
    </source>
</evidence>
<protein>
    <recommendedName>
        <fullName evidence="14">S-adenosyl-L-methionine-dependent N-methyltransferase</fullName>
    </recommendedName>
</protein>
<dbReference type="InterPro" id="IPR013217">
    <property type="entry name" value="Methyltransf_12"/>
</dbReference>
<dbReference type="PROSITE" id="PS00012">
    <property type="entry name" value="PHOSPHOPANTETHEINE"/>
    <property type="match status" value="1"/>
</dbReference>
<feature type="domain" description="PKS/mFAS DH" evidence="11">
    <location>
        <begin position="1339"/>
        <end position="1654"/>
    </location>
</feature>
<dbReference type="InterPro" id="IPR049900">
    <property type="entry name" value="PKS_mFAS_DH"/>
</dbReference>
<dbReference type="PANTHER" id="PTHR43775:SF21">
    <property type="entry name" value="NON-REDUCING POLYKETIDE SYNTHASE AUSA-RELATED"/>
    <property type="match status" value="1"/>
</dbReference>
<dbReference type="GO" id="GO:0008236">
    <property type="term" value="F:serine-type peptidase activity"/>
    <property type="evidence" value="ECO:0007669"/>
    <property type="project" value="InterPro"/>
</dbReference>
<dbReference type="InterPro" id="IPR029058">
    <property type="entry name" value="AB_hydrolase_fold"/>
</dbReference>
<dbReference type="InterPro" id="IPR036736">
    <property type="entry name" value="ACP-like_sf"/>
</dbReference>
<dbReference type="EMBL" id="CAMGZC010000121">
    <property type="protein sequence ID" value="CAI0643726.1"/>
    <property type="molecule type" value="Genomic_DNA"/>
</dbReference>
<dbReference type="InterPro" id="IPR050091">
    <property type="entry name" value="PKS_NRPS_Biosynth_Enz"/>
</dbReference>
<comment type="caution">
    <text evidence="12">The sequence shown here is derived from an EMBL/GenBank/DDBJ whole genome shotgun (WGS) entry which is preliminary data.</text>
</comment>
<evidence type="ECO:0000256" key="6">
    <source>
        <dbReference type="ARBA" id="ARBA00023268"/>
    </source>
</evidence>
<dbReference type="InterPro" id="IPR014031">
    <property type="entry name" value="Ketoacyl_synth_C"/>
</dbReference>
<feature type="region of interest" description="Disordered" evidence="8">
    <location>
        <begin position="1659"/>
        <end position="1696"/>
    </location>
</feature>
<dbReference type="Pfam" id="PF14765">
    <property type="entry name" value="PS-DH"/>
    <property type="match status" value="1"/>
</dbReference>
<feature type="active site" description="Proton acceptor; for dehydratase activity" evidence="7">
    <location>
        <position position="1372"/>
    </location>
</feature>
<proteinExistence type="predicted"/>
<dbReference type="CDD" id="cd02440">
    <property type="entry name" value="AdoMet_MTases"/>
    <property type="match status" value="1"/>
</dbReference>
<dbReference type="Gene3D" id="3.30.70.3290">
    <property type="match status" value="1"/>
</dbReference>
<dbReference type="InterPro" id="IPR001375">
    <property type="entry name" value="Peptidase_S9_cat"/>
</dbReference>
<dbReference type="GO" id="GO:0004312">
    <property type="term" value="F:fatty acid synthase activity"/>
    <property type="evidence" value="ECO:0007669"/>
    <property type="project" value="TreeGrafter"/>
</dbReference>
<dbReference type="Pfam" id="PF18558">
    <property type="entry name" value="HTH_51"/>
    <property type="match status" value="1"/>
</dbReference>
<evidence type="ECO:0000259" key="10">
    <source>
        <dbReference type="PROSITE" id="PS52004"/>
    </source>
</evidence>
<keyword evidence="13" id="KW-1185">Reference proteome</keyword>
<dbReference type="GO" id="GO:0008168">
    <property type="term" value="F:methyltransferase activity"/>
    <property type="evidence" value="ECO:0007669"/>
    <property type="project" value="UniProtKB-KW"/>
</dbReference>
<dbReference type="Proteomes" id="UP001152533">
    <property type="component" value="Unassembled WGS sequence"/>
</dbReference>
<dbReference type="InterPro" id="IPR014030">
    <property type="entry name" value="Ketoacyl_synth_N"/>
</dbReference>
<dbReference type="Pfam" id="PF02801">
    <property type="entry name" value="Ketoacyl-synt_C"/>
    <property type="match status" value="1"/>
</dbReference>
<evidence type="ECO:0000256" key="3">
    <source>
        <dbReference type="ARBA" id="ARBA00022553"/>
    </source>
</evidence>
<dbReference type="CDD" id="cd00833">
    <property type="entry name" value="PKS"/>
    <property type="match status" value="1"/>
</dbReference>
<dbReference type="Pfam" id="PF08242">
    <property type="entry name" value="Methyltransf_12"/>
    <property type="match status" value="1"/>
</dbReference>
<dbReference type="Pfam" id="PF07859">
    <property type="entry name" value="Abhydrolase_3"/>
    <property type="match status" value="1"/>
</dbReference>
<dbReference type="InterPro" id="IPR013094">
    <property type="entry name" value="AB_hydrolase_3"/>
</dbReference>
<evidence type="ECO:0000256" key="1">
    <source>
        <dbReference type="ARBA" id="ARBA00005179"/>
    </source>
</evidence>
<dbReference type="SMART" id="SM00827">
    <property type="entry name" value="PKS_AT"/>
    <property type="match status" value="1"/>
</dbReference>
<dbReference type="SUPFAM" id="SSF53335">
    <property type="entry name" value="S-adenosyl-L-methionine-dependent methyltransferases"/>
    <property type="match status" value="1"/>
</dbReference>
<dbReference type="GO" id="GO:0004315">
    <property type="term" value="F:3-oxoacyl-[acyl-carrier-protein] synthase activity"/>
    <property type="evidence" value="ECO:0007669"/>
    <property type="project" value="InterPro"/>
</dbReference>
<keyword evidence="5" id="KW-0808">Transferase</keyword>
<dbReference type="Gene3D" id="3.40.47.10">
    <property type="match status" value="1"/>
</dbReference>
<dbReference type="InterPro" id="IPR032088">
    <property type="entry name" value="SAT"/>
</dbReference>
<sequence length="2579" mass="283325">MNQIRKSVPSMLAFGPQGRVPHEDLYELRRLLNSTPQLSEIVTAIHKLPSLWPRLTKFDSELLQVEGESYLQSLTGWLTNDGLLPCDEGGLPPMIAFPINFLVQMIQYILFARQLGSGDFQLAILPKLQTGGICGFCVGFLCAVTVAASQTEEALLDITIRALQLAVCVGAYVERDRIRFESGCVSIRGRKNVPQDKETIEKILRKFPEVCTFSLAPTRGIKELIEQTYASATTDEASVTLTTPRHRLSSLKDSLTTVGLVADVPIRGRFHSPIYALEVERLVHFFEHEPDLRFPYPDRLHVPVRSTVDGRFVTGDSLVRVILNNTLLLPVDWYRTLKVAIASLPPGQICVAVAGVSQHFPPSLGGYLDLRFLSLRQPPGLSTRPAHDGFVKKAEATYPQVQTPPNTPPGSIGREGATGLKCDYESLSDAKRKRTLSEFPPHAVAVVGMAGIFPGAKSVDELWDLISAGRSTVAPAPERVGLDQLAEDVSKVKWWGNFIDKYDTFDQKFFNKSTREATACDPQQRKLLEVVYEALSSSGQLSPETHSDPQDYGCYIGAVMNNYAENLSCHPPTAYATTGTGRSYLSGAISHHFGWSGPAMTIDTACSSSLVAIHTACRAIASGECSRAVAGGANIITCPHDYRDLKAAGFLSPNGQCKPFDAHADGYCRGEGVGVVVLKSLSAALEEDDNILGVVLGSATNQNHEGGPIVVPSAKSQANLLRKVMDLANVTREDVSYVEAHGTGTSVGDPIEVSSLREAFGGASRTSKLYFSSIKGNIGHAEGASGAAGLIKTLLMLKNSRIPPQASFQSLNPNIPTLAPDKMEIPRQLTPWDARDRIACVNNYGAAGSNSVVMIRNAPTNESHLGVLDEQPVAPSKWPLILSASTEESLSQYAQEVLDLVRRVGSAKPSGFDLPDILFHLAQRANHALKIVVSTTVSDMRELEMILSQVASGCSLITKVASPPPTILVFGGQDGRYVGLSEDVYKSSQILRHHLDSCQHVCLNLGLEGIFPAIFQRTPISDLVTLHTALFAIQYSSARAWMDCGLKTEAVVGHSFGQLTALCISGALSLSDALKLVAGRASLVENCWGPEPGSMLALNADREHVTHLLRQVQGLEVACFNGPRSHVVVGSAKAIRDAETLITRDEMMRGSVRCQTLDVTHGFHSALTEPLLQQLLELAESLCWKTPTIPLEVCSDKHDDSMPDSHLVVEHMRGPVCFHHAIERLVQKYPRATWIEAGRGTSATQLVRSCIQTQNGHSFMGPQLTASSAQDSLVDVAIKLWKEGHNVQYWPFHRRQRHQYQSLRLPPYQFQKTRHWSPYIGLKHGAESPARPLIEDPEPEEFLSLIKGNSSTDSYFRISAKSERFQSLVKGHVMCEYASMPASAYIEAVSRAALKLQHSDLAAWRPTVEDLTMKAPVVLKLDEEPPEILLSMRRVDNSRPSWVFSITVEPIQKAGQDRVEAQETTTGMVHLRERNEPRVTQEFRRFESLIGDCRWQNIMEHPNTEAMQGRHIYRVFQGVVQYSDAFKGIKTIASLGTEAAGVVRISPDSHGTLDQRLVDTPMIDSFLQFGGFLVNYFSTTTTPDSLLVCHRIQRLQLGPAFSPDVKDWLVLANMTPENDENVSVDVYVSEAQTKKMVLVAFGMGFTKISRTSLTRILRGSSKDSTSSSVISKEETTLPSETNTSGEASIRNKGGPTSKRSEILKIAASIADIPIDDLSGKEALPDVGIDSLGATEMIGDIASALNVTIDLSMFLLFTDINAIVSHVDRELGLSSANEGSATSQVFPEPLTGNGGSRSLSSSPIQRPAERPPKEFKDTPGSCGGFNAKTDELPTINSIHRSFDEVRLSFDQLGTSTNALDYWSEIHPGDVRLVMAYVSQAFQTLGCDLLVLNSGDTVPIVKGILPRHQQLLYRLYRFLEDENIVESSGDCFIRTSKPIDTTSGEQVFQDIIDKHPLNGPIRHLLRAVGPHLAACLVGDHDALQVLFGNRENKKWLDDLYREWPMLVTATHLLGDFLCRSFSHSSGSGPFRILEVGAGTGGTTRHVVDLLVQAGIPFEYHFTDLSASLVQKAKTSFAGINGMTFGVLDIESEPTAELIEAFHVIISTNCIHATRNLTSSLANLRKMLREDGALALIEMTPTRQLYVFDIIVGLLEGWWLFNDGRSHALAVAEHWQHAFLSAGFADVQWSDGESLEAKTVRVICGFRKPGSARQETGADRIERGQVEIDVQEMVYKTVGSQQIHADIYYPQVANPTKKMPIALMIHGGSHIIFSRKDIRPPQTRIMIDMGLLPVSLDHRLCPESRLAEGPMADVCDALEWAQKILPYIKLRNPDIRPDPDNIVVVGWSSGGQLALSTGWTAPERGLRPPNAILAFYCPTDYEDAWWQSPIQPVGAEDLGEEYDVLEAVQNEPIANYGTIGAWEPLSDPRIRTDPRSRIILHMNWKAQTLPIIIDGLPSRRLAASKRAEVTDWNNLPQPSTEKIRRCSPLAQVKNGCFQTPTFFIHGTADDLIPWQQSSRTAEEMRIRGIDVSLVLVPDAPHICDASRDHSSEGWLAVLKAYRWLEKHAFSGDPNGHEVSSEP</sequence>
<feature type="compositionally biased region" description="Polar residues" evidence="8">
    <location>
        <begin position="1676"/>
        <end position="1686"/>
    </location>
</feature>
<dbReference type="PROSITE" id="PS00606">
    <property type="entry name" value="KS3_1"/>
    <property type="match status" value="1"/>
</dbReference>
<dbReference type="InterPro" id="IPR049551">
    <property type="entry name" value="PKS_DH_C"/>
</dbReference>
<keyword evidence="4" id="KW-0489">Methyltransferase</keyword>
<evidence type="ECO:0000256" key="5">
    <source>
        <dbReference type="ARBA" id="ARBA00022679"/>
    </source>
</evidence>
<dbReference type="InterPro" id="IPR016036">
    <property type="entry name" value="Malonyl_transacylase_ACP-bd"/>
</dbReference>
<evidence type="ECO:0008006" key="14">
    <source>
        <dbReference type="Google" id="ProtNLM"/>
    </source>
</evidence>
<dbReference type="Gene3D" id="1.10.1200.10">
    <property type="entry name" value="ACP-like"/>
    <property type="match status" value="1"/>
</dbReference>
<keyword evidence="2" id="KW-0596">Phosphopantetheine</keyword>
<evidence type="ECO:0000259" key="11">
    <source>
        <dbReference type="PROSITE" id="PS52019"/>
    </source>
</evidence>
<feature type="region of interest" description="Disordered" evidence="8">
    <location>
        <begin position="1776"/>
        <end position="1825"/>
    </location>
</feature>
<dbReference type="InterPro" id="IPR041068">
    <property type="entry name" value="HTH_51"/>
</dbReference>
<keyword evidence="6" id="KW-0511">Multifunctional enzyme</keyword>
<dbReference type="InterPro" id="IPR009081">
    <property type="entry name" value="PP-bd_ACP"/>
</dbReference>
<dbReference type="PROSITE" id="PS50075">
    <property type="entry name" value="CARRIER"/>
    <property type="match status" value="1"/>
</dbReference>
<feature type="compositionally biased region" description="Basic and acidic residues" evidence="8">
    <location>
        <begin position="1806"/>
        <end position="1816"/>
    </location>
</feature>
<dbReference type="Gene3D" id="3.40.50.150">
    <property type="entry name" value="Vaccinia Virus protein VP39"/>
    <property type="match status" value="1"/>
</dbReference>
<dbReference type="Pfam" id="PF00550">
    <property type="entry name" value="PP-binding"/>
    <property type="match status" value="1"/>
</dbReference>
<dbReference type="InterPro" id="IPR018201">
    <property type="entry name" value="Ketoacyl_synth_AS"/>
</dbReference>
<dbReference type="InterPro" id="IPR016039">
    <property type="entry name" value="Thiolase-like"/>
</dbReference>
<dbReference type="Gene3D" id="3.40.366.10">
    <property type="entry name" value="Malonyl-Coenzyme A Acyl Carrier Protein, domain 2"/>
    <property type="match status" value="2"/>
</dbReference>
<evidence type="ECO:0000259" key="9">
    <source>
        <dbReference type="PROSITE" id="PS50075"/>
    </source>
</evidence>
<dbReference type="Pfam" id="PF00698">
    <property type="entry name" value="Acyl_transf_1"/>
    <property type="match status" value="1"/>
</dbReference>
<reference evidence="12" key="1">
    <citation type="submission" date="2022-08" db="EMBL/GenBank/DDBJ databases">
        <authorList>
            <person name="Giroux E."/>
            <person name="Giroux E."/>
        </authorList>
    </citation>
    <scope>NUCLEOTIDE SEQUENCE</scope>
    <source>
        <strain evidence="12">H1091258</strain>
    </source>
</reference>
<evidence type="ECO:0000256" key="4">
    <source>
        <dbReference type="ARBA" id="ARBA00022603"/>
    </source>
</evidence>
<dbReference type="Gene3D" id="3.40.50.1820">
    <property type="entry name" value="alpha/beta hydrolase"/>
    <property type="match status" value="1"/>
</dbReference>
<dbReference type="PROSITE" id="PS52004">
    <property type="entry name" value="KS3_2"/>
    <property type="match status" value="1"/>
</dbReference>
<feature type="domain" description="Ketosynthase family 3 (KS3)" evidence="10">
    <location>
        <begin position="441"/>
        <end position="857"/>
    </location>
</feature>
<dbReference type="InterPro" id="IPR016035">
    <property type="entry name" value="Acyl_Trfase/lysoPLipase"/>
</dbReference>
<dbReference type="PROSITE" id="PS52019">
    <property type="entry name" value="PKS_MFAS_DH"/>
    <property type="match status" value="1"/>
</dbReference>
<dbReference type="GO" id="GO:0006633">
    <property type="term" value="P:fatty acid biosynthetic process"/>
    <property type="evidence" value="ECO:0007669"/>
    <property type="project" value="InterPro"/>
</dbReference>
<evidence type="ECO:0000256" key="8">
    <source>
        <dbReference type="SAM" id="MobiDB-lite"/>
    </source>
</evidence>
<keyword evidence="3" id="KW-0597">Phosphoprotein</keyword>
<dbReference type="InterPro" id="IPR029063">
    <property type="entry name" value="SAM-dependent_MTases_sf"/>
</dbReference>
<dbReference type="GO" id="GO:0044550">
    <property type="term" value="P:secondary metabolite biosynthetic process"/>
    <property type="evidence" value="ECO:0007669"/>
    <property type="project" value="TreeGrafter"/>
</dbReference>
<dbReference type="InterPro" id="IPR042104">
    <property type="entry name" value="PKS_dehydratase_sf"/>
</dbReference>
<dbReference type="SUPFAM" id="SSF52151">
    <property type="entry name" value="FabD/lysophospholipase-like"/>
    <property type="match status" value="2"/>
</dbReference>
<dbReference type="Pfam" id="PF16073">
    <property type="entry name" value="SAT"/>
    <property type="match status" value="1"/>
</dbReference>
<feature type="domain" description="Carrier" evidence="9">
    <location>
        <begin position="1696"/>
        <end position="1770"/>
    </location>
</feature>
<dbReference type="GO" id="GO:0006508">
    <property type="term" value="P:proteolysis"/>
    <property type="evidence" value="ECO:0007669"/>
    <property type="project" value="InterPro"/>
</dbReference>
<evidence type="ECO:0000256" key="2">
    <source>
        <dbReference type="ARBA" id="ARBA00022450"/>
    </source>
</evidence>
<feature type="region of interest" description="C-terminal hotdog fold" evidence="7">
    <location>
        <begin position="1504"/>
        <end position="1654"/>
    </location>
</feature>
<dbReference type="Pfam" id="PF00109">
    <property type="entry name" value="ketoacyl-synt"/>
    <property type="match status" value="1"/>
</dbReference>
<dbReference type="Gene3D" id="3.10.129.110">
    <property type="entry name" value="Polyketide synthase dehydratase"/>
    <property type="match status" value="1"/>
</dbReference>
<dbReference type="InterPro" id="IPR020841">
    <property type="entry name" value="PKS_Beta-ketoAc_synthase_dom"/>
</dbReference>
<feature type="region of interest" description="N-terminal hotdog fold" evidence="7">
    <location>
        <begin position="1339"/>
        <end position="1476"/>
    </location>
</feature>
<organism evidence="12 13">
    <name type="scientific">Colletotrichum noveboracense</name>
    <dbReference type="NCBI Taxonomy" id="2664923"/>
    <lineage>
        <taxon>Eukaryota</taxon>
        <taxon>Fungi</taxon>
        <taxon>Dikarya</taxon>
        <taxon>Ascomycota</taxon>
        <taxon>Pezizomycotina</taxon>
        <taxon>Sordariomycetes</taxon>
        <taxon>Hypocreomycetidae</taxon>
        <taxon>Glomerellales</taxon>
        <taxon>Glomerellaceae</taxon>
        <taxon>Colletotrichum</taxon>
        <taxon>Colletotrichum gloeosporioides species complex</taxon>
    </lineage>
</organism>
<dbReference type="SUPFAM" id="SSF53901">
    <property type="entry name" value="Thiolase-like"/>
    <property type="match status" value="1"/>
</dbReference>
<dbReference type="Pfam" id="PF00326">
    <property type="entry name" value="Peptidase_S9"/>
    <property type="match status" value="1"/>
</dbReference>
<feature type="active site" description="Proton donor; for dehydratase activity" evidence="7">
    <location>
        <position position="1564"/>
    </location>
</feature>
<evidence type="ECO:0000313" key="12">
    <source>
        <dbReference type="EMBL" id="CAI0643726.1"/>
    </source>
</evidence>
<comment type="pathway">
    <text evidence="1">Secondary metabolite biosynthesis.</text>
</comment>
<name>A0A9W4WG91_9PEZI</name>
<dbReference type="InterPro" id="IPR006162">
    <property type="entry name" value="Ppantetheine_attach_site"/>
</dbReference>
<dbReference type="SUPFAM" id="SSF55048">
    <property type="entry name" value="Probable ACP-binding domain of malonyl-CoA ACP transacylase"/>
    <property type="match status" value="1"/>
</dbReference>
<gene>
    <name evidence="12" type="ORF">CGXH109_LOCUS28243</name>
</gene>
<dbReference type="InterPro" id="IPR001227">
    <property type="entry name" value="Ac_transferase_dom_sf"/>
</dbReference>
<dbReference type="SMART" id="SM00825">
    <property type="entry name" value="PKS_KS"/>
    <property type="match status" value="1"/>
</dbReference>
<dbReference type="SUPFAM" id="SSF47336">
    <property type="entry name" value="ACP-like"/>
    <property type="match status" value="1"/>
</dbReference>
<dbReference type="PANTHER" id="PTHR43775">
    <property type="entry name" value="FATTY ACID SYNTHASE"/>
    <property type="match status" value="1"/>
</dbReference>
<evidence type="ECO:0000256" key="7">
    <source>
        <dbReference type="PROSITE-ProRule" id="PRU01363"/>
    </source>
</evidence>